<gene>
    <name evidence="1" type="ORF">EcWSU1_00864</name>
</gene>
<dbReference type="KEGG" id="eec:EcWSU1_00864"/>
<dbReference type="Gene3D" id="2.60.120.430">
    <property type="entry name" value="Galactose-binding lectin"/>
    <property type="match status" value="1"/>
</dbReference>
<dbReference type="EMBL" id="CP002886">
    <property type="protein sequence ID" value="AEW72304.1"/>
    <property type="molecule type" value="Genomic_DNA"/>
</dbReference>
<evidence type="ECO:0000313" key="1">
    <source>
        <dbReference type="EMBL" id="AEW72304.1"/>
    </source>
</evidence>
<dbReference type="Pfam" id="PF07828">
    <property type="entry name" value="PA-IL"/>
    <property type="match status" value="1"/>
</dbReference>
<sequence length="125" mass="13420">MIKENSMTAKPEWSGEVPANIPAGINTGLQLNAGDEITIMASGWIKYGKEEFALAVPDGRVKEGLITCNDKVLKARFDTSGKGYDIGGGVYKWAAPQSGILHLYIADTEAGYSDNTGSFSVNVYR</sequence>
<dbReference type="SUPFAM" id="SSF49785">
    <property type="entry name" value="Galactose-binding domain-like"/>
    <property type="match status" value="1"/>
</dbReference>
<evidence type="ECO:0008006" key="3">
    <source>
        <dbReference type="Google" id="ProtNLM"/>
    </source>
</evidence>
<protein>
    <recommendedName>
        <fullName evidence="3">PA-I galactophilic lectin</fullName>
    </recommendedName>
</protein>
<dbReference type="Proteomes" id="UP000007838">
    <property type="component" value="Chromosome"/>
</dbReference>
<reference evidence="1 2" key="1">
    <citation type="journal article" date="2011" name="Stand. Genomic Sci.">
        <title>Complete genome of the onion pathogen Enterobacter cloacae EcWSU1.</title>
        <authorList>
            <person name="Humann J.L."/>
            <person name="Wildung M."/>
            <person name="Cheng C.H."/>
            <person name="Lee T."/>
            <person name="Stewart J.E."/>
            <person name="Drew J.C."/>
            <person name="Triplett E.W."/>
            <person name="Main D."/>
            <person name="Schroeder B.K."/>
        </authorList>
    </citation>
    <scope>NUCLEOTIDE SEQUENCE [LARGE SCALE GENOMIC DNA]</scope>
    <source>
        <strain evidence="1 2">EcWSU1</strain>
    </source>
</reference>
<dbReference type="InterPro" id="IPR012905">
    <property type="entry name" value="PA-IL"/>
</dbReference>
<dbReference type="InterPro" id="IPR008979">
    <property type="entry name" value="Galactose-bd-like_sf"/>
</dbReference>
<dbReference type="eggNOG" id="ENOG50330FC">
    <property type="taxonomic scope" value="Bacteria"/>
</dbReference>
<name>G8LP44_9ENTR</name>
<organism evidence="1 2">
    <name type="scientific">Enterobacter ludwigii</name>
    <dbReference type="NCBI Taxonomy" id="299767"/>
    <lineage>
        <taxon>Bacteria</taxon>
        <taxon>Pseudomonadati</taxon>
        <taxon>Pseudomonadota</taxon>
        <taxon>Gammaproteobacteria</taxon>
        <taxon>Enterobacterales</taxon>
        <taxon>Enterobacteriaceae</taxon>
        <taxon>Enterobacter</taxon>
        <taxon>Enterobacter cloacae complex</taxon>
    </lineage>
</organism>
<dbReference type="HOGENOM" id="CLU_162760_0_0_6"/>
<evidence type="ECO:0000313" key="2">
    <source>
        <dbReference type="Proteomes" id="UP000007838"/>
    </source>
</evidence>
<dbReference type="AlphaFoldDB" id="G8LP44"/>
<proteinExistence type="predicted"/>
<accession>G8LP44</accession>